<dbReference type="SUPFAM" id="SSF46689">
    <property type="entry name" value="Homeodomain-like"/>
    <property type="match status" value="1"/>
</dbReference>
<accession>A0A428VX59</accession>
<dbReference type="EMBL" id="QHHU01000106">
    <property type="protein sequence ID" value="RSM35411.1"/>
    <property type="molecule type" value="Genomic_DNA"/>
</dbReference>
<dbReference type="Proteomes" id="UP000286716">
    <property type="component" value="Unassembled WGS sequence"/>
</dbReference>
<name>A0A428VX59_AMYBA</name>
<evidence type="ECO:0000313" key="4">
    <source>
        <dbReference type="EMBL" id="RSM35411.1"/>
    </source>
</evidence>
<organism evidence="4 5">
    <name type="scientific">Amycolatopsis balhimycina DSM 5908</name>
    <dbReference type="NCBI Taxonomy" id="1081091"/>
    <lineage>
        <taxon>Bacteria</taxon>
        <taxon>Bacillati</taxon>
        <taxon>Actinomycetota</taxon>
        <taxon>Actinomycetes</taxon>
        <taxon>Pseudonocardiales</taxon>
        <taxon>Pseudonocardiaceae</taxon>
        <taxon>Amycolatopsis</taxon>
    </lineage>
</organism>
<dbReference type="InterPro" id="IPR009057">
    <property type="entry name" value="Homeodomain-like_sf"/>
</dbReference>
<feature type="domain" description="HTH tetR-type" evidence="3">
    <location>
        <begin position="3"/>
        <end position="63"/>
    </location>
</feature>
<evidence type="ECO:0000313" key="5">
    <source>
        <dbReference type="Proteomes" id="UP000286716"/>
    </source>
</evidence>
<dbReference type="Pfam" id="PF00440">
    <property type="entry name" value="TetR_N"/>
    <property type="match status" value="1"/>
</dbReference>
<keyword evidence="5" id="KW-1185">Reference proteome</keyword>
<dbReference type="OrthoDB" id="3218408at2"/>
<gene>
    <name evidence="4" type="ORF">DMA12_44350</name>
</gene>
<evidence type="ECO:0000256" key="2">
    <source>
        <dbReference type="PROSITE-ProRule" id="PRU00335"/>
    </source>
</evidence>
<feature type="DNA-binding region" description="H-T-H motif" evidence="2">
    <location>
        <begin position="26"/>
        <end position="45"/>
    </location>
</feature>
<reference evidence="4 5" key="1">
    <citation type="submission" date="2018-05" db="EMBL/GenBank/DDBJ databases">
        <title>Evolution of GPA BGCs.</title>
        <authorList>
            <person name="Waglechner N."/>
            <person name="Wright G.D."/>
        </authorList>
    </citation>
    <scope>NUCLEOTIDE SEQUENCE [LARGE SCALE GENOMIC DNA]</scope>
    <source>
        <strain evidence="4 5">DSM 5908</strain>
    </source>
</reference>
<dbReference type="AlphaFoldDB" id="A0A428VX59"/>
<dbReference type="PROSITE" id="PS50977">
    <property type="entry name" value="HTH_TETR_2"/>
    <property type="match status" value="1"/>
</dbReference>
<dbReference type="GO" id="GO:0003677">
    <property type="term" value="F:DNA binding"/>
    <property type="evidence" value="ECO:0007669"/>
    <property type="project" value="UniProtKB-UniRule"/>
</dbReference>
<evidence type="ECO:0000259" key="3">
    <source>
        <dbReference type="PROSITE" id="PS50977"/>
    </source>
</evidence>
<dbReference type="InterPro" id="IPR001647">
    <property type="entry name" value="HTH_TetR"/>
</dbReference>
<dbReference type="RefSeq" id="WP_020644012.1">
    <property type="nucleotide sequence ID" value="NZ_QHHU01000106.1"/>
</dbReference>
<dbReference type="Gene3D" id="1.10.357.10">
    <property type="entry name" value="Tetracycline Repressor, domain 2"/>
    <property type="match status" value="1"/>
</dbReference>
<comment type="caution">
    <text evidence="4">The sequence shown here is derived from an EMBL/GenBank/DDBJ whole genome shotgun (WGS) entry which is preliminary data.</text>
</comment>
<evidence type="ECO:0000256" key="1">
    <source>
        <dbReference type="ARBA" id="ARBA00023125"/>
    </source>
</evidence>
<sequence>MPAANRQAYFASALKVLAEQGFTGLNVGALCRDLGVTSGSFYHHFGGWPGFVEQLLDHWENRQVLILHEGSFGTGGPAADFAALMDLTLGLPHEAEAAIRAWAMNDETVRAAQNRVDSARLRTVGKAVAGIVGDRAVARTLTALGMAMLVGHQQLASAGEHGELTALLGEYTRLVHSRASQVRTRRCRAPASP</sequence>
<protein>
    <submittedName>
        <fullName evidence="4">TetR/AcrR family transcriptional regulator</fullName>
    </submittedName>
</protein>
<keyword evidence="1 2" id="KW-0238">DNA-binding</keyword>
<proteinExistence type="predicted"/>